<evidence type="ECO:0000256" key="2">
    <source>
        <dbReference type="ARBA" id="ARBA00022723"/>
    </source>
</evidence>
<dbReference type="SUPFAM" id="SSF51316">
    <property type="entry name" value="Mss4-like"/>
    <property type="match status" value="1"/>
</dbReference>
<dbReference type="OrthoDB" id="6329284at2759"/>
<comment type="similarity">
    <text evidence="1">Belongs to the Gfa family.</text>
</comment>
<keyword evidence="2" id="KW-0479">Metal-binding</keyword>
<evidence type="ECO:0000313" key="7">
    <source>
        <dbReference type="Proteomes" id="UP000469558"/>
    </source>
</evidence>
<sequence length="163" mass="17642">MSTNPDPILFTGGCYCGGVTYTSTALPSHFTNCHCTTCRKLSGAPYLTFGEFPTTSITFQSSSSLKKKSYSDIAERMHCSECGSQISMQYHCEPEVISIAAGSIDEGSVKGKLPKVDQNIFVGQKAGWFELPEDGVRSTETFGSAFLKKIEDWEKALKSPGVG</sequence>
<evidence type="ECO:0000256" key="4">
    <source>
        <dbReference type="ARBA" id="ARBA00023239"/>
    </source>
</evidence>
<keyword evidence="3" id="KW-0862">Zinc</keyword>
<evidence type="ECO:0000313" key="6">
    <source>
        <dbReference type="EMBL" id="TVY60784.1"/>
    </source>
</evidence>
<evidence type="ECO:0000259" key="5">
    <source>
        <dbReference type="PROSITE" id="PS51891"/>
    </source>
</evidence>
<dbReference type="Gene3D" id="3.90.1590.10">
    <property type="entry name" value="glutathione-dependent formaldehyde- activating enzyme (gfa)"/>
    <property type="match status" value="1"/>
</dbReference>
<dbReference type="PANTHER" id="PTHR33337:SF40">
    <property type="entry name" value="CENP-V_GFA DOMAIN-CONTAINING PROTEIN-RELATED"/>
    <property type="match status" value="1"/>
</dbReference>
<evidence type="ECO:0000256" key="1">
    <source>
        <dbReference type="ARBA" id="ARBA00005495"/>
    </source>
</evidence>
<comment type="caution">
    <text evidence="6">The sequence shown here is derived from an EMBL/GenBank/DDBJ whole genome shotgun (WGS) entry which is preliminary data.</text>
</comment>
<dbReference type="AlphaFoldDB" id="A0A8T9BUA5"/>
<feature type="domain" description="CENP-V/GFA" evidence="5">
    <location>
        <begin position="10"/>
        <end position="122"/>
    </location>
</feature>
<dbReference type="EMBL" id="QGMK01002117">
    <property type="protein sequence ID" value="TVY60784.1"/>
    <property type="molecule type" value="Genomic_DNA"/>
</dbReference>
<keyword evidence="4" id="KW-0456">Lyase</keyword>
<gene>
    <name evidence="6" type="ORF">LSUE1_G008303</name>
</gene>
<dbReference type="PROSITE" id="PS51891">
    <property type="entry name" value="CENP_V_GFA"/>
    <property type="match status" value="1"/>
</dbReference>
<evidence type="ECO:0000256" key="3">
    <source>
        <dbReference type="ARBA" id="ARBA00022833"/>
    </source>
</evidence>
<dbReference type="GO" id="GO:0046872">
    <property type="term" value="F:metal ion binding"/>
    <property type="evidence" value="ECO:0007669"/>
    <property type="project" value="UniProtKB-KW"/>
</dbReference>
<dbReference type="InterPro" id="IPR011057">
    <property type="entry name" value="Mss4-like_sf"/>
</dbReference>
<accession>A0A8T9BUA5</accession>
<proteinExistence type="inferred from homology"/>
<dbReference type="Pfam" id="PF04828">
    <property type="entry name" value="GFA"/>
    <property type="match status" value="1"/>
</dbReference>
<dbReference type="PANTHER" id="PTHR33337">
    <property type="entry name" value="GFA DOMAIN-CONTAINING PROTEIN"/>
    <property type="match status" value="1"/>
</dbReference>
<keyword evidence="7" id="KW-1185">Reference proteome</keyword>
<dbReference type="GO" id="GO:0016846">
    <property type="term" value="F:carbon-sulfur lyase activity"/>
    <property type="evidence" value="ECO:0007669"/>
    <property type="project" value="InterPro"/>
</dbReference>
<reference evidence="6 7" key="1">
    <citation type="submission" date="2018-05" db="EMBL/GenBank/DDBJ databases">
        <title>Genome sequencing and assembly of the regulated plant pathogen Lachnellula willkommii and related sister species for the development of diagnostic species identification markers.</title>
        <authorList>
            <person name="Giroux E."/>
            <person name="Bilodeau G."/>
        </authorList>
    </citation>
    <scope>NUCLEOTIDE SEQUENCE [LARGE SCALE GENOMIC DNA]</scope>
    <source>
        <strain evidence="6 7">CBS 268.59</strain>
    </source>
</reference>
<dbReference type="InterPro" id="IPR006913">
    <property type="entry name" value="CENP-V/GFA"/>
</dbReference>
<protein>
    <recommendedName>
        <fullName evidence="5">CENP-V/GFA domain-containing protein</fullName>
    </recommendedName>
</protein>
<organism evidence="6 7">
    <name type="scientific">Lachnellula suecica</name>
    <dbReference type="NCBI Taxonomy" id="602035"/>
    <lineage>
        <taxon>Eukaryota</taxon>
        <taxon>Fungi</taxon>
        <taxon>Dikarya</taxon>
        <taxon>Ascomycota</taxon>
        <taxon>Pezizomycotina</taxon>
        <taxon>Leotiomycetes</taxon>
        <taxon>Helotiales</taxon>
        <taxon>Lachnaceae</taxon>
        <taxon>Lachnellula</taxon>
    </lineage>
</organism>
<dbReference type="Proteomes" id="UP000469558">
    <property type="component" value="Unassembled WGS sequence"/>
</dbReference>
<name>A0A8T9BUA5_9HELO</name>